<gene>
    <name evidence="1" type="ORF">BA195_11115</name>
</gene>
<evidence type="ECO:0000313" key="1">
    <source>
        <dbReference type="EMBL" id="OCK42168.1"/>
    </source>
</evidence>
<protein>
    <recommendedName>
        <fullName evidence="3">Carboxypeptidase-like regulatory domain-containing protein</fullName>
    </recommendedName>
</protein>
<dbReference type="EMBL" id="MAKX01000024">
    <property type="protein sequence ID" value="OCK42168.1"/>
    <property type="molecule type" value="Genomic_DNA"/>
</dbReference>
<dbReference type="SUPFAM" id="SSF49464">
    <property type="entry name" value="Carboxypeptidase regulatory domain-like"/>
    <property type="match status" value="1"/>
</dbReference>
<proteinExistence type="predicted"/>
<evidence type="ECO:0000313" key="2">
    <source>
        <dbReference type="Proteomes" id="UP000093186"/>
    </source>
</evidence>
<comment type="caution">
    <text evidence="1">The sequence shown here is derived from an EMBL/GenBank/DDBJ whole genome shotgun (WGS) entry which is preliminary data.</text>
</comment>
<sequence>MKKILFIIFNLITVIVTAQTTPKIITGIVYLDSVAIQDVHIINTKLDLGTISNKDGFFEILATKGDVLIISHLNVEYKEHIITADNLKSIQINIYLDSKTYMLDEVVLKKKKGIFEIDKDILIYKGPLVNAQTLKLPYANAKKANNEKAISIKSGVSVNLTGFLNTLNGKTKQKKILKKLQTEDKNIAKIRKHFTDGFFINQLKITKENINPFLEFCITKGIINLYKKDKFLELTTVLLDNSKNASSLLNKENTRLTQK</sequence>
<organism evidence="1 2">
    <name type="scientific">Tenacibaculum soleae</name>
    <dbReference type="NCBI Taxonomy" id="447689"/>
    <lineage>
        <taxon>Bacteria</taxon>
        <taxon>Pseudomonadati</taxon>
        <taxon>Bacteroidota</taxon>
        <taxon>Flavobacteriia</taxon>
        <taxon>Flavobacteriales</taxon>
        <taxon>Flavobacteriaceae</taxon>
        <taxon>Tenacibaculum</taxon>
    </lineage>
</organism>
<evidence type="ECO:0008006" key="3">
    <source>
        <dbReference type="Google" id="ProtNLM"/>
    </source>
</evidence>
<dbReference type="InterPro" id="IPR008969">
    <property type="entry name" value="CarboxyPept-like_regulatory"/>
</dbReference>
<dbReference type="RefSeq" id="WP_068705558.1">
    <property type="nucleotide sequence ID" value="NZ_MAKX01000024.1"/>
</dbReference>
<keyword evidence="2" id="KW-1185">Reference proteome</keyword>
<name>A0A1B9XX76_9FLAO</name>
<dbReference type="STRING" id="447689.BA195_11115"/>
<dbReference type="Proteomes" id="UP000093186">
    <property type="component" value="Unassembled WGS sequence"/>
</dbReference>
<dbReference type="AlphaFoldDB" id="A0A1B9XX76"/>
<accession>A0A1B9XX76</accession>
<dbReference type="Pfam" id="PF13715">
    <property type="entry name" value="CarbopepD_reg_2"/>
    <property type="match status" value="1"/>
</dbReference>
<reference evidence="1 2" key="1">
    <citation type="submission" date="2016-06" db="EMBL/GenBank/DDBJ databases">
        <title>Draft Genome Sequence of Tenacibaculum soleae UCD-KL19.</title>
        <authorList>
            <person name="Eisen J.A."/>
            <person name="Coil D.A."/>
            <person name="Lujan K.M."/>
        </authorList>
    </citation>
    <scope>NUCLEOTIDE SEQUENCE [LARGE SCALE GENOMIC DNA]</scope>
    <source>
        <strain evidence="1 2">UCD-KL19</strain>
    </source>
</reference>
<dbReference type="OrthoDB" id="1427655at2"/>